<evidence type="ECO:0000256" key="2">
    <source>
        <dbReference type="SAM" id="MobiDB-lite"/>
    </source>
</evidence>
<reference evidence="3" key="1">
    <citation type="submission" date="2013-10" db="EMBL/GenBank/DDBJ databases">
        <title>Genomic analysis of the causative agents of coccidiosis in chickens.</title>
        <authorList>
            <person name="Reid A.J."/>
            <person name="Blake D."/>
            <person name="Billington K."/>
            <person name="Browne H."/>
            <person name="Dunn M."/>
            <person name="Hung S."/>
            <person name="Kawahara F."/>
            <person name="Miranda-Saavedra D."/>
            <person name="Mourier T."/>
            <person name="Nagra H."/>
            <person name="Otto T.D."/>
            <person name="Rawlings N."/>
            <person name="Sanchez A."/>
            <person name="Sanders M."/>
            <person name="Subramaniam C."/>
            <person name="Tay Y."/>
            <person name="Dear P."/>
            <person name="Doerig C."/>
            <person name="Gruber A."/>
            <person name="Parkinson J."/>
            <person name="Shirley M."/>
            <person name="Wan K.L."/>
            <person name="Berriman M."/>
            <person name="Tomley F."/>
            <person name="Pain A."/>
        </authorList>
    </citation>
    <scope>NUCLEOTIDE SEQUENCE [LARGE SCALE GENOMIC DNA]</scope>
    <source>
        <strain evidence="3">Houghton</strain>
    </source>
</reference>
<proteinExistence type="predicted"/>
<reference evidence="3" key="2">
    <citation type="submission" date="2013-10" db="EMBL/GenBank/DDBJ databases">
        <authorList>
            <person name="Aslett M."/>
        </authorList>
    </citation>
    <scope>NUCLEOTIDE SEQUENCE [LARGE SCALE GENOMIC DNA]</scope>
    <source>
        <strain evidence="3">Houghton</strain>
    </source>
</reference>
<dbReference type="Proteomes" id="UP000030750">
    <property type="component" value="Unassembled WGS sequence"/>
</dbReference>
<protein>
    <submittedName>
        <fullName evidence="3">Uncharacterized protein</fullName>
    </submittedName>
</protein>
<organism evidence="3 4">
    <name type="scientific">Eimeria brunetti</name>
    <dbReference type="NCBI Taxonomy" id="51314"/>
    <lineage>
        <taxon>Eukaryota</taxon>
        <taxon>Sar</taxon>
        <taxon>Alveolata</taxon>
        <taxon>Apicomplexa</taxon>
        <taxon>Conoidasida</taxon>
        <taxon>Coccidia</taxon>
        <taxon>Eucoccidiorida</taxon>
        <taxon>Eimeriorina</taxon>
        <taxon>Eimeriidae</taxon>
        <taxon>Eimeria</taxon>
    </lineage>
</organism>
<dbReference type="AlphaFoldDB" id="U6LMN0"/>
<feature type="compositionally biased region" description="Basic and acidic residues" evidence="2">
    <location>
        <begin position="1"/>
        <end position="11"/>
    </location>
</feature>
<keyword evidence="4" id="KW-1185">Reference proteome</keyword>
<feature type="coiled-coil region" evidence="1">
    <location>
        <begin position="46"/>
        <end position="73"/>
    </location>
</feature>
<sequence length="95" mass="10982">MEKDEIDEWNRKLSGGKLLPLSSDKQQQQQQQQQGVEVQRALALAAIQQTAEREEAAEKLQQQQQQQQSWISRVFDLSDKKENTKAKKASLLFDK</sequence>
<name>U6LMN0_9EIME</name>
<accession>U6LMN0</accession>
<feature type="region of interest" description="Disordered" evidence="2">
    <location>
        <begin position="1"/>
        <end position="34"/>
    </location>
</feature>
<evidence type="ECO:0000256" key="1">
    <source>
        <dbReference type="SAM" id="Coils"/>
    </source>
</evidence>
<gene>
    <name evidence="3" type="ORF">EBH_0034360</name>
</gene>
<keyword evidence="1" id="KW-0175">Coiled coil</keyword>
<dbReference type="EMBL" id="HG712270">
    <property type="protein sequence ID" value="CDJ50513.1"/>
    <property type="molecule type" value="Genomic_DNA"/>
</dbReference>
<evidence type="ECO:0000313" key="4">
    <source>
        <dbReference type="Proteomes" id="UP000030750"/>
    </source>
</evidence>
<feature type="compositionally biased region" description="Low complexity" evidence="2">
    <location>
        <begin position="12"/>
        <end position="34"/>
    </location>
</feature>
<evidence type="ECO:0000313" key="3">
    <source>
        <dbReference type="EMBL" id="CDJ50513.1"/>
    </source>
</evidence>
<dbReference type="VEuPathDB" id="ToxoDB:EBH_0034360"/>